<gene>
    <name evidence="1" type="ORF">CLV71_104675</name>
</gene>
<dbReference type="Proteomes" id="UP000294927">
    <property type="component" value="Unassembled WGS sequence"/>
</dbReference>
<sequence>MTTESTRAEPRRPGADEQRRRELLWRLGQVLTAPAPPDWREVRVRYQAAGRHVEVDVLVTGADGVARPERPGQELVRLLGELRAGMYQQGRGTWLVGEFLMRPGSDVPEASFGMDQEPRWRRVPPAVGFRDELATFPRAEEHVPAWLRQRLDGGQVRQARRPSMRTPRVHDGFNKSGRPVVRRIPLPDEERELALAYLEGGAVVMPSRGFDTDAYEPEGPARVPLDYRTDGEWVWPGAVAYYLRERSVTPDPDLVAHMRSRKFVLPQVDMAAREHALAAVNGEDDLLDD</sequence>
<dbReference type="RefSeq" id="WP_166664086.1">
    <property type="nucleotide sequence ID" value="NZ_SOCP01000004.1"/>
</dbReference>
<name>A0A4R7VW87_9PSEU</name>
<keyword evidence="2" id="KW-1185">Reference proteome</keyword>
<proteinExistence type="predicted"/>
<organism evidence="1 2">
    <name type="scientific">Actinophytocola oryzae</name>
    <dbReference type="NCBI Taxonomy" id="502181"/>
    <lineage>
        <taxon>Bacteria</taxon>
        <taxon>Bacillati</taxon>
        <taxon>Actinomycetota</taxon>
        <taxon>Actinomycetes</taxon>
        <taxon>Pseudonocardiales</taxon>
        <taxon>Pseudonocardiaceae</taxon>
    </lineage>
</organism>
<evidence type="ECO:0000313" key="1">
    <source>
        <dbReference type="EMBL" id="TDV54204.1"/>
    </source>
</evidence>
<comment type="caution">
    <text evidence="1">The sequence shown here is derived from an EMBL/GenBank/DDBJ whole genome shotgun (WGS) entry which is preliminary data.</text>
</comment>
<protein>
    <submittedName>
        <fullName evidence="1">Uncharacterized protein</fullName>
    </submittedName>
</protein>
<dbReference type="AlphaFoldDB" id="A0A4R7VW87"/>
<accession>A0A4R7VW87</accession>
<dbReference type="SUPFAM" id="SSF160424">
    <property type="entry name" value="BH3703-like"/>
    <property type="match status" value="1"/>
</dbReference>
<dbReference type="InterPro" id="IPR036170">
    <property type="entry name" value="YezG-like_sf"/>
</dbReference>
<reference evidence="1 2" key="1">
    <citation type="submission" date="2019-03" db="EMBL/GenBank/DDBJ databases">
        <title>Genomic Encyclopedia of Archaeal and Bacterial Type Strains, Phase II (KMG-II): from individual species to whole genera.</title>
        <authorList>
            <person name="Goeker M."/>
        </authorList>
    </citation>
    <scope>NUCLEOTIDE SEQUENCE [LARGE SCALE GENOMIC DNA]</scope>
    <source>
        <strain evidence="1 2">DSM 45499</strain>
    </source>
</reference>
<dbReference type="EMBL" id="SOCP01000004">
    <property type="protein sequence ID" value="TDV54204.1"/>
    <property type="molecule type" value="Genomic_DNA"/>
</dbReference>
<evidence type="ECO:0000313" key="2">
    <source>
        <dbReference type="Proteomes" id="UP000294927"/>
    </source>
</evidence>